<dbReference type="EMBL" id="JABFAA010000010">
    <property type="protein sequence ID" value="MBA0694106.1"/>
    <property type="molecule type" value="Genomic_DNA"/>
</dbReference>
<dbReference type="AlphaFoldDB" id="A0A7J8Y3G5"/>
<evidence type="ECO:0000313" key="3">
    <source>
        <dbReference type="Proteomes" id="UP000593577"/>
    </source>
</evidence>
<keyword evidence="3" id="KW-1185">Reference proteome</keyword>
<feature type="compositionally biased region" description="Polar residues" evidence="1">
    <location>
        <begin position="1"/>
        <end position="11"/>
    </location>
</feature>
<evidence type="ECO:0000256" key="1">
    <source>
        <dbReference type="SAM" id="MobiDB-lite"/>
    </source>
</evidence>
<organism evidence="2 3">
    <name type="scientific">Gossypium aridum</name>
    <name type="common">American cotton</name>
    <name type="synonym">Erioxylum aridum</name>
    <dbReference type="NCBI Taxonomy" id="34290"/>
    <lineage>
        <taxon>Eukaryota</taxon>
        <taxon>Viridiplantae</taxon>
        <taxon>Streptophyta</taxon>
        <taxon>Embryophyta</taxon>
        <taxon>Tracheophyta</taxon>
        <taxon>Spermatophyta</taxon>
        <taxon>Magnoliopsida</taxon>
        <taxon>eudicotyledons</taxon>
        <taxon>Gunneridae</taxon>
        <taxon>Pentapetalae</taxon>
        <taxon>rosids</taxon>
        <taxon>malvids</taxon>
        <taxon>Malvales</taxon>
        <taxon>Malvaceae</taxon>
        <taxon>Malvoideae</taxon>
        <taxon>Gossypium</taxon>
    </lineage>
</organism>
<feature type="compositionally biased region" description="Basic and acidic residues" evidence="1">
    <location>
        <begin position="12"/>
        <end position="22"/>
    </location>
</feature>
<dbReference type="Proteomes" id="UP000593577">
    <property type="component" value="Unassembled WGS sequence"/>
</dbReference>
<evidence type="ECO:0000313" key="2">
    <source>
        <dbReference type="EMBL" id="MBA0694106.1"/>
    </source>
</evidence>
<gene>
    <name evidence="2" type="ORF">Goari_004432</name>
</gene>
<reference evidence="2 3" key="1">
    <citation type="journal article" date="2019" name="Genome Biol. Evol.">
        <title>Insights into the evolution of the New World diploid cottons (Gossypium, subgenus Houzingenia) based on genome sequencing.</title>
        <authorList>
            <person name="Grover C.E."/>
            <person name="Arick M.A. 2nd"/>
            <person name="Thrash A."/>
            <person name="Conover J.L."/>
            <person name="Sanders W.S."/>
            <person name="Peterson D.G."/>
            <person name="Frelichowski J.E."/>
            <person name="Scheffler J.A."/>
            <person name="Scheffler B.E."/>
            <person name="Wendel J.F."/>
        </authorList>
    </citation>
    <scope>NUCLEOTIDE SEQUENCE [LARGE SCALE GENOMIC DNA]</scope>
    <source>
        <strain evidence="2">185</strain>
        <tissue evidence="2">Leaf</tissue>
    </source>
</reference>
<sequence length="164" mass="17460">MDETETGSMSHAKNDGKSEGNLRLDGISTKFVGKKGLNTAGESTNSKKEAVRVKGKWVFVEPNHFGGFVIVGGGVYGCGFQLGCGGNGAPSLPQIGTEYRNEFSPDVLCLFETRISGSCADGIIGRIGFLNSCRIEVVYDSPQMATRLSLWDYLGSLAGLIDKP</sequence>
<accession>A0A7J8Y3G5</accession>
<feature type="region of interest" description="Disordered" evidence="1">
    <location>
        <begin position="1"/>
        <end position="23"/>
    </location>
</feature>
<proteinExistence type="predicted"/>
<protein>
    <submittedName>
        <fullName evidence="2">Uncharacterized protein</fullName>
    </submittedName>
</protein>
<name>A0A7J8Y3G5_GOSAI</name>
<comment type="caution">
    <text evidence="2">The sequence shown here is derived from an EMBL/GenBank/DDBJ whole genome shotgun (WGS) entry which is preliminary data.</text>
</comment>